<evidence type="ECO:0000256" key="2">
    <source>
        <dbReference type="SAM" id="MobiDB-lite"/>
    </source>
</evidence>
<evidence type="ECO:0000313" key="3">
    <source>
        <dbReference type="EMBL" id="MBS9339235.1"/>
    </source>
</evidence>
<dbReference type="NCBIfam" id="TIGR03715">
    <property type="entry name" value="KxYKxGKxW"/>
    <property type="match status" value="1"/>
</dbReference>
<comment type="caution">
    <text evidence="3">The sequence shown here is derived from an EMBL/GenBank/DDBJ whole genome shotgun (WGS) entry which is preliminary data.</text>
</comment>
<dbReference type="Pfam" id="PF19258">
    <property type="entry name" value="KxYKxGKxW_sig"/>
    <property type="match status" value="1"/>
</dbReference>
<dbReference type="InterPro" id="IPR022263">
    <property type="entry name" value="KxYKxGKxW"/>
</dbReference>
<reference evidence="3 4" key="1">
    <citation type="submission" date="2020-02" db="EMBL/GenBank/DDBJ databases">
        <title>Fructobacillus sp. isolated from paper mulberry of Taiwan.</title>
        <authorList>
            <person name="Lin S.-T."/>
        </authorList>
    </citation>
    <scope>NUCLEOTIDE SEQUENCE [LARGE SCALE GENOMIC DNA]</scope>
    <source>
        <strain evidence="3 4">M2-14</strain>
    </source>
</reference>
<keyword evidence="4" id="KW-1185">Reference proteome</keyword>
<proteinExistence type="predicted"/>
<dbReference type="EMBL" id="JAAMFK010000011">
    <property type="protein sequence ID" value="MBS9339235.1"/>
    <property type="molecule type" value="Genomic_DNA"/>
</dbReference>
<gene>
    <name evidence="3" type="ORF">G6R29_06405</name>
</gene>
<organism evidence="3 4">
    <name type="scientific">Fructobacillus broussonetiae</name>
    <dbReference type="NCBI Taxonomy" id="2713173"/>
    <lineage>
        <taxon>Bacteria</taxon>
        <taxon>Bacillati</taxon>
        <taxon>Bacillota</taxon>
        <taxon>Bacilli</taxon>
        <taxon>Lactobacillales</taxon>
        <taxon>Lactobacillaceae</taxon>
        <taxon>Fructobacillus</taxon>
    </lineage>
</organism>
<keyword evidence="1" id="KW-0732">Signal</keyword>
<dbReference type="RefSeq" id="WP_213809513.1">
    <property type="nucleotide sequence ID" value="NZ_JAAMFK010000011.1"/>
</dbReference>
<feature type="region of interest" description="Disordered" evidence="2">
    <location>
        <begin position="326"/>
        <end position="365"/>
    </location>
</feature>
<dbReference type="Proteomes" id="UP001519504">
    <property type="component" value="Unassembled WGS sequence"/>
</dbReference>
<feature type="region of interest" description="Disordered" evidence="2">
    <location>
        <begin position="262"/>
        <end position="292"/>
    </location>
</feature>
<evidence type="ECO:0000256" key="1">
    <source>
        <dbReference type="ARBA" id="ARBA00022729"/>
    </source>
</evidence>
<name>A0ABS5R1B6_9LACO</name>
<feature type="compositionally biased region" description="Basic and acidic residues" evidence="2">
    <location>
        <begin position="262"/>
        <end position="289"/>
    </location>
</feature>
<sequence length="365" mass="39866">MLKHSTNTRVTKHYKMYKASKKWLFAGIIGLTIAGSAQGLANAISVPILPQGISASADDDGSRPYWFAQNTDYFKHYNETPDKSSVPKSTQETWGPVKTGNELDRIQKETSFTYEGLTYNKEKNTFTMKFTFNSPTLTTSGAGRTTSFDLAFSKSMSEKTSNVMFTDANHNTQQLTAKNNVFNSSYPAGTVVGGTSTLTVDIQPVKIVQDDQVTGMFSSDTQTINNHAIYGSARTLGFPQFGNAFNNALIDQLKKNTNENIDNKQHLTPDQKKDFHDKVNGEDTNKDFVNDLNGINNDANNADNVAAKAGQAKDAAKAAIDNAANNAKKKIDGLDIPQTDKDKAKSKVDADAKNAKDDIARMSIS</sequence>
<feature type="compositionally biased region" description="Basic and acidic residues" evidence="2">
    <location>
        <begin position="329"/>
        <end position="365"/>
    </location>
</feature>
<accession>A0ABS5R1B6</accession>
<feature type="region of interest" description="Disordered" evidence="2">
    <location>
        <begin position="79"/>
        <end position="98"/>
    </location>
</feature>
<evidence type="ECO:0000313" key="4">
    <source>
        <dbReference type="Proteomes" id="UP001519504"/>
    </source>
</evidence>
<protein>
    <submittedName>
        <fullName evidence="3">Uncharacterized protein</fullName>
    </submittedName>
</protein>